<name>A0A7D8ULR6_9HELO</name>
<evidence type="ECO:0000313" key="3">
    <source>
        <dbReference type="Proteomes" id="UP000481288"/>
    </source>
</evidence>
<evidence type="ECO:0000313" key="2">
    <source>
        <dbReference type="EMBL" id="TVY51990.1"/>
    </source>
</evidence>
<dbReference type="Pfam" id="PF06985">
    <property type="entry name" value="HET"/>
    <property type="match status" value="1"/>
</dbReference>
<dbReference type="Proteomes" id="UP000481288">
    <property type="component" value="Unassembled WGS sequence"/>
</dbReference>
<accession>A0A7D8ULR6</accession>
<organism evidence="2 3">
    <name type="scientific">Lachnellula cervina</name>
    <dbReference type="NCBI Taxonomy" id="1316786"/>
    <lineage>
        <taxon>Eukaryota</taxon>
        <taxon>Fungi</taxon>
        <taxon>Dikarya</taxon>
        <taxon>Ascomycota</taxon>
        <taxon>Pezizomycotina</taxon>
        <taxon>Leotiomycetes</taxon>
        <taxon>Helotiales</taxon>
        <taxon>Lachnaceae</taxon>
        <taxon>Lachnellula</taxon>
    </lineage>
</organism>
<protein>
    <recommendedName>
        <fullName evidence="1">Heterokaryon incompatibility domain-containing protein</fullName>
    </recommendedName>
</protein>
<dbReference type="AlphaFoldDB" id="A0A7D8ULR6"/>
<feature type="domain" description="Heterokaryon incompatibility" evidence="1">
    <location>
        <begin position="192"/>
        <end position="343"/>
    </location>
</feature>
<dbReference type="PANTHER" id="PTHR33112:SF10">
    <property type="entry name" value="TOL"/>
    <property type="match status" value="1"/>
</dbReference>
<dbReference type="InterPro" id="IPR010730">
    <property type="entry name" value="HET"/>
</dbReference>
<proteinExistence type="predicted"/>
<sequence length="550" mass="62617">MEHGAVAAEICAFCQGLVPLKEEPSRERAHYSTLALLEQSSQSCSMCRILVNADRVKHWRNSMPTKVEHESISFQVEVEEIHADSELCWAILKTRWSCVDSGLLATFSISACGMKSANANEPIWKTATISFPDKLSVLKDWLHDCELKHDRCKPPMVQMPKRLIDVGRVGGAPPRVVMSQDLKKQSTSPIKYSTLSYCWGHANFRTTKENETLHKHELSHEHIPPTLQDAITVTRQLNIPYIWIDALCIVQDDPAEWEVESSRMRDFYSGSSLTIAASDAADGYMGCFPANFDDNGGLDPPGVFFTTSNIRDEGKFIVRFQQNDIRRLAEDAVLNSRGWVLQEMVLSNRIVHCMKSGLYWQCRCAYQTETGVQFDRSALHENLLAILPHDAQMRTETNEIWWNWIESYTQRHFTFPTDKLPALAGITRYYQLVTKDIPILGLWESTFHQDLLWNRGTHITDGVEPIPNVIRNAPSWTWLSCPYEISFAFPERDCENQDYIKIVEWSVNWDSEPLTSGINSTRLLLNGPVTECALSVLDRGKATSPDLFKL</sequence>
<dbReference type="OrthoDB" id="5347061at2759"/>
<gene>
    <name evidence="2" type="ORF">LCER1_G006018</name>
</gene>
<dbReference type="EMBL" id="QGMG01000694">
    <property type="protein sequence ID" value="TVY51990.1"/>
    <property type="molecule type" value="Genomic_DNA"/>
</dbReference>
<keyword evidence="3" id="KW-1185">Reference proteome</keyword>
<comment type="caution">
    <text evidence="2">The sequence shown here is derived from an EMBL/GenBank/DDBJ whole genome shotgun (WGS) entry which is preliminary data.</text>
</comment>
<dbReference type="PANTHER" id="PTHR33112">
    <property type="entry name" value="DOMAIN PROTEIN, PUTATIVE-RELATED"/>
    <property type="match status" value="1"/>
</dbReference>
<evidence type="ECO:0000259" key="1">
    <source>
        <dbReference type="Pfam" id="PF06985"/>
    </source>
</evidence>
<reference evidence="2 3" key="1">
    <citation type="submission" date="2018-05" db="EMBL/GenBank/DDBJ databases">
        <title>Whole genome sequencing for identification of molecular markers to develop diagnostic detection tools for the regulated plant pathogen Lachnellula willkommii.</title>
        <authorList>
            <person name="Giroux E."/>
            <person name="Bilodeau G."/>
        </authorList>
    </citation>
    <scope>NUCLEOTIDE SEQUENCE [LARGE SCALE GENOMIC DNA]</scope>
    <source>
        <strain evidence="2 3">CBS 625.97</strain>
    </source>
</reference>
<feature type="non-terminal residue" evidence="2">
    <location>
        <position position="550"/>
    </location>
</feature>